<keyword evidence="1" id="KW-0812">Transmembrane</keyword>
<gene>
    <name evidence="2" type="ORF">IZO911_LOCUS20501</name>
</gene>
<organism evidence="2 3">
    <name type="scientific">Adineta steineri</name>
    <dbReference type="NCBI Taxonomy" id="433720"/>
    <lineage>
        <taxon>Eukaryota</taxon>
        <taxon>Metazoa</taxon>
        <taxon>Spiralia</taxon>
        <taxon>Gnathifera</taxon>
        <taxon>Rotifera</taxon>
        <taxon>Eurotatoria</taxon>
        <taxon>Bdelloidea</taxon>
        <taxon>Adinetida</taxon>
        <taxon>Adinetidae</taxon>
        <taxon>Adineta</taxon>
    </lineage>
</organism>
<feature type="transmembrane region" description="Helical" evidence="1">
    <location>
        <begin position="17"/>
        <end position="44"/>
    </location>
</feature>
<sequence length="354" mass="39013">MAVVISQPRRVNTAGPLLAAVCCIGFLLFLIAATIVLSLIPVYLSRRNGNRAQPYVGPVRQATYQLPTGTTYPNGPLTQAQLAYLIAQYQTSINNHGSTGKATISSPGASVSTTTTAGKILKFTAPNLLDGCRYVYIDMGTNIGVQIRKLYEPHLYGNAPVLRLFKELFANSSTEVCSVGFEANPLHDNYLKEFESYCLKRGWRVKIFTSTAVSITSGQATFYTEPGNEVNNQWGASLEAGRKKTKIVVPSIDIVSWIRDTVIDRKLPSGNLTSKIMMKSDIEGHDSTVLANLILSGVYCSIDLIYGEHLTNEFVNGIALFQKYSQSCKTKLIRMDDESFYQTRLPFTYPQSTT</sequence>
<dbReference type="Gene3D" id="3.40.50.150">
    <property type="entry name" value="Vaccinia Virus protein VP39"/>
    <property type="match status" value="1"/>
</dbReference>
<name>A0A814KPL4_9BILA</name>
<accession>A0A814KPL4</accession>
<dbReference type="Proteomes" id="UP000663860">
    <property type="component" value="Unassembled WGS sequence"/>
</dbReference>
<evidence type="ECO:0000256" key="1">
    <source>
        <dbReference type="SAM" id="Phobius"/>
    </source>
</evidence>
<keyword evidence="1" id="KW-1133">Transmembrane helix</keyword>
<dbReference type="EMBL" id="CAJNOE010000213">
    <property type="protein sequence ID" value="CAF1054136.1"/>
    <property type="molecule type" value="Genomic_DNA"/>
</dbReference>
<reference evidence="2" key="1">
    <citation type="submission" date="2021-02" db="EMBL/GenBank/DDBJ databases">
        <authorList>
            <person name="Nowell W R."/>
        </authorList>
    </citation>
    <scope>NUCLEOTIDE SEQUENCE</scope>
</reference>
<comment type="caution">
    <text evidence="2">The sequence shown here is derived from an EMBL/GenBank/DDBJ whole genome shotgun (WGS) entry which is preliminary data.</text>
</comment>
<keyword evidence="1" id="KW-0472">Membrane</keyword>
<evidence type="ECO:0000313" key="3">
    <source>
        <dbReference type="Proteomes" id="UP000663860"/>
    </source>
</evidence>
<proteinExistence type="predicted"/>
<dbReference type="InterPro" id="IPR029063">
    <property type="entry name" value="SAM-dependent_MTases_sf"/>
</dbReference>
<protein>
    <recommendedName>
        <fullName evidence="4">Methyltransferase FkbM domain-containing protein</fullName>
    </recommendedName>
</protein>
<evidence type="ECO:0000313" key="2">
    <source>
        <dbReference type="EMBL" id="CAF1054136.1"/>
    </source>
</evidence>
<evidence type="ECO:0008006" key="4">
    <source>
        <dbReference type="Google" id="ProtNLM"/>
    </source>
</evidence>
<dbReference type="AlphaFoldDB" id="A0A814KPL4"/>